<protein>
    <submittedName>
        <fullName evidence="1">Uncharacterized protein</fullName>
    </submittedName>
</protein>
<gene>
    <name evidence="1" type="ORF">OFAG_00263</name>
</gene>
<comment type="caution">
    <text evidence="1">The sequence shown here is derived from an EMBL/GenBank/DDBJ whole genome shotgun (WGS) entry which is preliminary data.</text>
</comment>
<evidence type="ECO:0000313" key="2">
    <source>
        <dbReference type="Proteomes" id="UP000003973"/>
    </source>
</evidence>
<proteinExistence type="predicted"/>
<dbReference type="AlphaFoldDB" id="C3X1M4"/>
<organism evidence="1 2">
    <name type="scientific">Oxalobacter paraformigenes</name>
    <dbReference type="NCBI Taxonomy" id="556268"/>
    <lineage>
        <taxon>Bacteria</taxon>
        <taxon>Pseudomonadati</taxon>
        <taxon>Pseudomonadota</taxon>
        <taxon>Betaproteobacteria</taxon>
        <taxon>Burkholderiales</taxon>
        <taxon>Oxalobacteraceae</taxon>
        <taxon>Oxalobacter</taxon>
    </lineage>
</organism>
<dbReference type="HOGENOM" id="CLU_1426728_0_0_4"/>
<reference evidence="1" key="1">
    <citation type="submission" date="2011-10" db="EMBL/GenBank/DDBJ databases">
        <title>The Genome Sequence of Oxalobacter formigenes HOxBLS.</title>
        <authorList>
            <consortium name="The Broad Institute Genome Sequencing Platform"/>
            <person name="Earl A."/>
            <person name="Ward D."/>
            <person name="Feldgarden M."/>
            <person name="Gevers D."/>
            <person name="Allison M.J."/>
            <person name="Humphrey S."/>
            <person name="Young S.K."/>
            <person name="Zeng Q."/>
            <person name="Gargeya S."/>
            <person name="Fitzgerald M."/>
            <person name="Haas B."/>
            <person name="Abouelleil A."/>
            <person name="Alvarado L."/>
            <person name="Arachchi H.M."/>
            <person name="Berlin A."/>
            <person name="Brown A."/>
            <person name="Chapman S.B."/>
            <person name="Chen Z."/>
            <person name="Dunbar C."/>
            <person name="Freedman E."/>
            <person name="Gearin G."/>
            <person name="Goldberg J."/>
            <person name="Griggs A."/>
            <person name="Gujja S."/>
            <person name="Heiman D."/>
            <person name="Howarth C."/>
            <person name="Larson L."/>
            <person name="Lui A."/>
            <person name="MacDonald P.J.P."/>
            <person name="Montmayeur A."/>
            <person name="Murphy C."/>
            <person name="Neiman D."/>
            <person name="Pearson M."/>
            <person name="Priest M."/>
            <person name="Roberts A."/>
            <person name="Saif S."/>
            <person name="Shea T."/>
            <person name="Shenoy N."/>
            <person name="Sisk P."/>
            <person name="Stolte C."/>
            <person name="Sykes S."/>
            <person name="Wortman J."/>
            <person name="Nusbaum C."/>
            <person name="Birren B."/>
        </authorList>
    </citation>
    <scope>NUCLEOTIDE SEQUENCE [LARGE SCALE GENOMIC DNA]</scope>
    <source>
        <strain evidence="1">HOxBLS</strain>
    </source>
</reference>
<keyword evidence="2" id="KW-1185">Reference proteome</keyword>
<dbReference type="Proteomes" id="UP000003973">
    <property type="component" value="Unassembled WGS sequence"/>
</dbReference>
<name>C3X1M4_9BURK</name>
<dbReference type="RefSeq" id="WP_005875944.1">
    <property type="nucleotide sequence ID" value="NZ_CABMNL010000001.1"/>
</dbReference>
<sequence>MLSSMYVQVAIAIDNEKLKRKLDRLKEKTVWPDASVSCSGEIVEYIAEIYEKCRLRRFEKTVLPLIMNTGKISGVVLDELRACRNSISEMYFILTCFPWRPEAGDIFIKRQIAVYTGLIEELVDEKEVFLLEQAKTVLSDENWFEMAETIMEEDTVFWESDENRFGFQEKREWNCPGNYGSHIAETEYRI</sequence>
<evidence type="ECO:0000313" key="1">
    <source>
        <dbReference type="EMBL" id="EEO27110.1"/>
    </source>
</evidence>
<accession>C3X1M4</accession>
<dbReference type="EMBL" id="ACDP02000029">
    <property type="protein sequence ID" value="EEO27110.1"/>
    <property type="molecule type" value="Genomic_DNA"/>
</dbReference>